<dbReference type="GO" id="GO:0005782">
    <property type="term" value="C:peroxisomal matrix"/>
    <property type="evidence" value="ECO:0007669"/>
    <property type="project" value="UniProtKB-SubCell"/>
</dbReference>
<dbReference type="GO" id="GO:0047617">
    <property type="term" value="F:fatty acyl-CoA hydrolase activity"/>
    <property type="evidence" value="ECO:0007669"/>
    <property type="project" value="InterPro"/>
</dbReference>
<dbReference type="CDD" id="cd03445">
    <property type="entry name" value="Thioesterase_II_repeat2"/>
    <property type="match status" value="1"/>
</dbReference>
<dbReference type="InParanoid" id="A0A1X7VLT7"/>
<dbReference type="EnsemblMetazoa" id="Aqu2.1.40785_001">
    <property type="protein sequence ID" value="Aqu2.1.40785_001"/>
    <property type="gene ID" value="Aqu2.1.40785"/>
</dbReference>
<evidence type="ECO:0008006" key="6">
    <source>
        <dbReference type="Google" id="ProtNLM"/>
    </source>
</evidence>
<dbReference type="InterPro" id="IPR003703">
    <property type="entry name" value="Acyl_CoA_thio"/>
</dbReference>
<dbReference type="SUPFAM" id="SSF54637">
    <property type="entry name" value="Thioesterase/thiol ester dehydrase-isomerase"/>
    <property type="match status" value="2"/>
</dbReference>
<protein>
    <recommendedName>
        <fullName evidence="6">Acyl-CoA thioesterase II domain-containing protein</fullName>
    </recommendedName>
</protein>
<dbReference type="InterPro" id="IPR049450">
    <property type="entry name" value="ACOT8-like_C"/>
</dbReference>
<dbReference type="Pfam" id="PF13622">
    <property type="entry name" value="4HBT_3"/>
    <property type="match status" value="1"/>
</dbReference>
<dbReference type="InterPro" id="IPR049449">
    <property type="entry name" value="TesB_ACOT8-like_N"/>
</dbReference>
<dbReference type="AlphaFoldDB" id="A0A1X7VLT7"/>
<evidence type="ECO:0000259" key="4">
    <source>
        <dbReference type="Pfam" id="PF20789"/>
    </source>
</evidence>
<evidence type="ECO:0000256" key="1">
    <source>
        <dbReference type="ARBA" id="ARBA00006538"/>
    </source>
</evidence>
<dbReference type="OrthoDB" id="68328at2759"/>
<dbReference type="STRING" id="400682.A0A1X7VLT7"/>
<dbReference type="InterPro" id="IPR029069">
    <property type="entry name" value="HotDog_dom_sf"/>
</dbReference>
<dbReference type="PANTHER" id="PTHR11066:SF34">
    <property type="entry name" value="ACYL-COENZYME A THIOESTERASE 8"/>
    <property type="match status" value="1"/>
</dbReference>
<dbReference type="CDD" id="cd03444">
    <property type="entry name" value="Thioesterase_II_repeat1"/>
    <property type="match status" value="1"/>
</dbReference>
<dbReference type="PANTHER" id="PTHR11066">
    <property type="entry name" value="ACYL-COA THIOESTERASE"/>
    <property type="match status" value="1"/>
</dbReference>
<dbReference type="GO" id="GO:0009062">
    <property type="term" value="P:fatty acid catabolic process"/>
    <property type="evidence" value="ECO:0007669"/>
    <property type="project" value="TreeGrafter"/>
</dbReference>
<feature type="domain" description="Acyl-CoA thioesterase-like C-terminal" evidence="4">
    <location>
        <begin position="167"/>
        <end position="277"/>
    </location>
</feature>
<dbReference type="Gene3D" id="2.40.160.210">
    <property type="entry name" value="Acyl-CoA thioesterase, double hotdog domain"/>
    <property type="match status" value="1"/>
</dbReference>
<sequence>MDDALSLEVIGPDLYENIPPSRSRPSVYGGHTVSVAIKAALLTLSQESASDKVINSVQSSFVRPVRPLTSVTYKVYNKKDGALFSHRSVSAVQEGKLVFTCLVSFKSATGDSQTGKLIYNNQEKPSIPGPDHPDYILSKNHESYPIIVKLLWPHKNEAGLPTLPTLPKVPRSCAWIKPKKAVTSQDQNDNRIWILYESDTILSSQILPQFPDVKFTFYTSLDHSVWFSDSPYKIDANDWYLYDACCLSSNSHTSLNTLRVYSKDGELVATAVQQAYIQTATAKL</sequence>
<dbReference type="GO" id="GO:0006637">
    <property type="term" value="P:acyl-CoA metabolic process"/>
    <property type="evidence" value="ECO:0007669"/>
    <property type="project" value="InterPro"/>
</dbReference>
<evidence type="ECO:0000313" key="5">
    <source>
        <dbReference type="EnsemblMetazoa" id="Aqu2.1.40785_001"/>
    </source>
</evidence>
<dbReference type="Pfam" id="PF20789">
    <property type="entry name" value="4HBT_3C"/>
    <property type="match status" value="1"/>
</dbReference>
<evidence type="ECO:0000259" key="3">
    <source>
        <dbReference type="Pfam" id="PF13622"/>
    </source>
</evidence>
<name>A0A1X7VLT7_AMPQE</name>
<reference evidence="5" key="1">
    <citation type="submission" date="2017-05" db="UniProtKB">
        <authorList>
            <consortium name="EnsemblMetazoa"/>
        </authorList>
    </citation>
    <scope>IDENTIFICATION</scope>
</reference>
<dbReference type="InterPro" id="IPR042171">
    <property type="entry name" value="Acyl-CoA_hotdog"/>
</dbReference>
<dbReference type="OMA" id="AYVCDYT"/>
<keyword evidence="2" id="KW-0378">Hydrolase</keyword>
<evidence type="ECO:0000256" key="2">
    <source>
        <dbReference type="ARBA" id="ARBA00022801"/>
    </source>
</evidence>
<dbReference type="eggNOG" id="KOG3016">
    <property type="taxonomic scope" value="Eukaryota"/>
</dbReference>
<proteinExistence type="inferred from homology"/>
<feature type="domain" description="Acyl-CoA thioesterase-like N-terminal HotDog" evidence="3">
    <location>
        <begin position="26"/>
        <end position="105"/>
    </location>
</feature>
<accession>A0A1X7VLT7</accession>
<comment type="similarity">
    <text evidence="1">Belongs to the C/M/P thioester hydrolase family.</text>
</comment>
<organism evidence="5">
    <name type="scientific">Amphimedon queenslandica</name>
    <name type="common">Sponge</name>
    <dbReference type="NCBI Taxonomy" id="400682"/>
    <lineage>
        <taxon>Eukaryota</taxon>
        <taxon>Metazoa</taxon>
        <taxon>Porifera</taxon>
        <taxon>Demospongiae</taxon>
        <taxon>Heteroscleromorpha</taxon>
        <taxon>Haplosclerida</taxon>
        <taxon>Niphatidae</taxon>
        <taxon>Amphimedon</taxon>
    </lineage>
</organism>